<evidence type="ECO:0000313" key="7">
    <source>
        <dbReference type="Proteomes" id="UP000663992"/>
    </source>
</evidence>
<comment type="pathway">
    <text evidence="1">Purine metabolism; IMP biosynthesis via de novo pathway; N(2)-formyl-N(1)-(5-phospho-D-ribosyl)glycinamide from N(1)-(5-phospho-D-ribosyl)glycinamide (10-formyl THF route): step 1/1.</text>
</comment>
<sequence>MERTELKILFLGKANDTWTSKASKFIKQYTNDLEEYYGEWGTPYPESLKNWSGDLVISYLSRWILPESLLKSAKLAAINFHPAPPEYPGIGCCNFALYNNAAVYGATCHLMEAEVDTGAIIRVKRFPILECDNVSTLLTKTYDIQLSLFYEVMGEVLTNNSISLTDEKWSEKKYTRAELNALSEIKCNMSPNEVRKRIRATSFKNFQPSIEVGGYKFYFRSEQS</sequence>
<evidence type="ECO:0000313" key="6">
    <source>
        <dbReference type="EMBL" id="MBN7818865.1"/>
    </source>
</evidence>
<evidence type="ECO:0000259" key="5">
    <source>
        <dbReference type="Pfam" id="PF00551"/>
    </source>
</evidence>
<proteinExistence type="predicted"/>
<dbReference type="PANTHER" id="PTHR43369:SF2">
    <property type="entry name" value="PHOSPHORIBOSYLGLYCINAMIDE FORMYLTRANSFERASE"/>
    <property type="match status" value="1"/>
</dbReference>
<dbReference type="EMBL" id="JAFKCS010000002">
    <property type="protein sequence ID" value="MBN7818865.1"/>
    <property type="molecule type" value="Genomic_DNA"/>
</dbReference>
<dbReference type="Pfam" id="PF00551">
    <property type="entry name" value="Formyl_trans_N"/>
    <property type="match status" value="1"/>
</dbReference>
<evidence type="ECO:0000256" key="4">
    <source>
        <dbReference type="ARBA" id="ARBA00022755"/>
    </source>
</evidence>
<keyword evidence="3" id="KW-0808">Transferase</keyword>
<dbReference type="EC" id="2.1.2.2" evidence="2"/>
<protein>
    <recommendedName>
        <fullName evidence="2">phosphoribosylglycinamide formyltransferase 1</fullName>
        <ecNumber evidence="2">2.1.2.2</ecNumber>
    </recommendedName>
</protein>
<name>A0ABS3CQB3_9ALTE</name>
<comment type="caution">
    <text evidence="6">The sequence shown here is derived from an EMBL/GenBank/DDBJ whole genome shotgun (WGS) entry which is preliminary data.</text>
</comment>
<organism evidence="6 7">
    <name type="scientific">Bowmanella yangjiangensis</name>
    <dbReference type="NCBI Taxonomy" id="2811230"/>
    <lineage>
        <taxon>Bacteria</taxon>
        <taxon>Pseudomonadati</taxon>
        <taxon>Pseudomonadota</taxon>
        <taxon>Gammaproteobacteria</taxon>
        <taxon>Alteromonadales</taxon>
        <taxon>Alteromonadaceae</taxon>
        <taxon>Bowmanella</taxon>
    </lineage>
</organism>
<dbReference type="InterPro" id="IPR002376">
    <property type="entry name" value="Formyl_transf_N"/>
</dbReference>
<dbReference type="InterPro" id="IPR036477">
    <property type="entry name" value="Formyl_transf_N_sf"/>
</dbReference>
<evidence type="ECO:0000256" key="2">
    <source>
        <dbReference type="ARBA" id="ARBA00012254"/>
    </source>
</evidence>
<evidence type="ECO:0000256" key="1">
    <source>
        <dbReference type="ARBA" id="ARBA00005054"/>
    </source>
</evidence>
<dbReference type="Gene3D" id="3.40.50.12230">
    <property type="match status" value="1"/>
</dbReference>
<dbReference type="Proteomes" id="UP000663992">
    <property type="component" value="Unassembled WGS sequence"/>
</dbReference>
<dbReference type="RefSeq" id="WP_206592691.1">
    <property type="nucleotide sequence ID" value="NZ_JAFKCS010000002.1"/>
</dbReference>
<feature type="domain" description="Formyl transferase N-terminal" evidence="5">
    <location>
        <begin position="48"/>
        <end position="152"/>
    </location>
</feature>
<accession>A0ABS3CQB3</accession>
<keyword evidence="4" id="KW-0658">Purine biosynthesis</keyword>
<gene>
    <name evidence="6" type="ORF">J0A65_03260</name>
</gene>
<evidence type="ECO:0000256" key="3">
    <source>
        <dbReference type="ARBA" id="ARBA00022679"/>
    </source>
</evidence>
<keyword evidence="7" id="KW-1185">Reference proteome</keyword>
<reference evidence="6 7" key="1">
    <citation type="submission" date="2021-03" db="EMBL/GenBank/DDBJ databases">
        <title>novel species isolated from a fishpond in China.</title>
        <authorList>
            <person name="Lu H."/>
            <person name="Cai Z."/>
        </authorList>
    </citation>
    <scope>NUCLEOTIDE SEQUENCE [LARGE SCALE GENOMIC DNA]</scope>
    <source>
        <strain evidence="6 7">Y57</strain>
    </source>
</reference>
<dbReference type="SUPFAM" id="SSF53328">
    <property type="entry name" value="Formyltransferase"/>
    <property type="match status" value="1"/>
</dbReference>
<dbReference type="PANTHER" id="PTHR43369">
    <property type="entry name" value="PHOSPHORIBOSYLGLYCINAMIDE FORMYLTRANSFERASE"/>
    <property type="match status" value="1"/>
</dbReference>